<evidence type="ECO:0000256" key="6">
    <source>
        <dbReference type="ARBA" id="ARBA00023136"/>
    </source>
</evidence>
<comment type="caution">
    <text evidence="8">The sequence shown here is derived from an EMBL/GenBank/DDBJ whole genome shotgun (WGS) entry which is preliminary data.</text>
</comment>
<organism evidence="8 9">
    <name type="scientific">Porphyridium purpureum</name>
    <name type="common">Red alga</name>
    <name type="synonym">Porphyridium cruentum</name>
    <dbReference type="NCBI Taxonomy" id="35688"/>
    <lineage>
        <taxon>Eukaryota</taxon>
        <taxon>Rhodophyta</taxon>
        <taxon>Bangiophyceae</taxon>
        <taxon>Porphyridiales</taxon>
        <taxon>Porphyridiaceae</taxon>
        <taxon>Porphyridium</taxon>
    </lineage>
</organism>
<feature type="transmembrane region" description="Helical" evidence="7">
    <location>
        <begin position="612"/>
        <end position="637"/>
    </location>
</feature>
<keyword evidence="9" id="KW-1185">Reference proteome</keyword>
<sequence>MIATTVRPHLASVKLGSSVQSGRGARSCVASRVQMPCAGRRHRALNELLVWLAFLNLTLSVAFGANLGSQSVGEISSQSEHAYGTNAQEGLYELNVEPDHAGTFARKLATQCQGAALRGSTEQPDSESADGLENGTAALLQSDYVLLDAMRRWQGEGEYSFGVGAALRLDRFARVPLPHMQVQIPHETRQEQPSCMRVCTLRISKREVQLWRQRILDRHMTRFGLLDLVLPAVPLGFEMRGVFYVYNHMHLTVKYTQRIDAEGQLVQRMTDVEARMSSKHLDGGQENRLKYCETGGKSSHLFHALALNETSNNEIPILFSVMYTMDRSAPQRVTRKVSSRPAQALLEMSEKIMRQCIALMGLVLALGVTVSVGLLGGFSAPRRSVEVGPVSGTTSSAWLSAFSWQYILLRLSLPVSVFLVVISCVQCVLFVFGYEHCIRSVPIWFSTWIFAFASASALTNCQTEIVRKPALSSVQLIWQSALVTAASLGVFGCVFPVFTRFGALLACLGDVFATTLCVLLPRRMKFSAVDASGAHSDENVPPVSLLPCSTADLDKDPENSVSLDTPGANQMTRGAAVLFISLLSSGGSAAMWQVPRAASSSAIRAFVLDEWLVLAALCFMASAVLLFCLGLFIGLAFPEDLASDGNSARGLDKSLHVSACCSFVTCVVYALLSLALDHTGTSVTWYLTHELTWCCGVGLALIAPMFLGIRCGVTILIGPRRRSSVVR</sequence>
<feature type="transmembrane region" description="Helical" evidence="7">
    <location>
        <begin position="470"/>
        <end position="491"/>
    </location>
</feature>
<keyword evidence="6 7" id="KW-0472">Membrane</keyword>
<evidence type="ECO:0000256" key="3">
    <source>
        <dbReference type="ARBA" id="ARBA00022692"/>
    </source>
</evidence>
<name>A0A5J4YIW2_PORPP</name>
<feature type="transmembrane region" description="Helical" evidence="7">
    <location>
        <begin position="390"/>
        <end position="408"/>
    </location>
</feature>
<feature type="transmembrane region" description="Helical" evidence="7">
    <location>
        <begin position="696"/>
        <end position="717"/>
    </location>
</feature>
<comment type="subcellular location">
    <subcellularLocation>
        <location evidence="1">Membrane</location>
        <topology evidence="1">Multi-pass membrane protein</topology>
    </subcellularLocation>
</comment>
<accession>A0A5J4YIW2</accession>
<evidence type="ECO:0000256" key="1">
    <source>
        <dbReference type="ARBA" id="ARBA00004141"/>
    </source>
</evidence>
<feature type="transmembrane region" description="Helical" evidence="7">
    <location>
        <begin position="415"/>
        <end position="434"/>
    </location>
</feature>
<dbReference type="Proteomes" id="UP000324585">
    <property type="component" value="Unassembled WGS sequence"/>
</dbReference>
<dbReference type="Pfam" id="PF02990">
    <property type="entry name" value="EMP70"/>
    <property type="match status" value="1"/>
</dbReference>
<evidence type="ECO:0000256" key="5">
    <source>
        <dbReference type="ARBA" id="ARBA00022989"/>
    </source>
</evidence>
<keyword evidence="5 7" id="KW-1133">Transmembrane helix</keyword>
<evidence type="ECO:0000313" key="8">
    <source>
        <dbReference type="EMBL" id="KAA8491085.1"/>
    </source>
</evidence>
<evidence type="ECO:0000256" key="4">
    <source>
        <dbReference type="ARBA" id="ARBA00022729"/>
    </source>
</evidence>
<feature type="transmembrane region" description="Helical" evidence="7">
    <location>
        <begin position="575"/>
        <end position="592"/>
    </location>
</feature>
<dbReference type="AlphaFoldDB" id="A0A5J4YIW2"/>
<evidence type="ECO:0000256" key="7">
    <source>
        <dbReference type="SAM" id="Phobius"/>
    </source>
</evidence>
<dbReference type="GO" id="GO:0016020">
    <property type="term" value="C:membrane"/>
    <property type="evidence" value="ECO:0007669"/>
    <property type="project" value="UniProtKB-SubCell"/>
</dbReference>
<comment type="similarity">
    <text evidence="2">Belongs to the nonaspanin (TM9SF) (TC 9.A.2) family.</text>
</comment>
<protein>
    <submittedName>
        <fullName evidence="8">Uncharacterized protein</fullName>
    </submittedName>
</protein>
<gene>
    <name evidence="8" type="ORF">FVE85_4502</name>
</gene>
<feature type="transmembrane region" description="Helical" evidence="7">
    <location>
        <begin position="657"/>
        <end position="676"/>
    </location>
</feature>
<reference evidence="9" key="1">
    <citation type="journal article" date="2019" name="Nat. Commun.">
        <title>Expansion of phycobilisome linker gene families in mesophilic red algae.</title>
        <authorList>
            <person name="Lee J."/>
            <person name="Kim D."/>
            <person name="Bhattacharya D."/>
            <person name="Yoon H.S."/>
        </authorList>
    </citation>
    <scope>NUCLEOTIDE SEQUENCE [LARGE SCALE GENOMIC DNA]</scope>
    <source>
        <strain evidence="9">CCMP 1328</strain>
    </source>
</reference>
<keyword evidence="4" id="KW-0732">Signal</keyword>
<dbReference type="InterPro" id="IPR004240">
    <property type="entry name" value="EMP70"/>
</dbReference>
<evidence type="ECO:0000256" key="2">
    <source>
        <dbReference type="ARBA" id="ARBA00005227"/>
    </source>
</evidence>
<feature type="transmembrane region" description="Helical" evidence="7">
    <location>
        <begin position="356"/>
        <end position="378"/>
    </location>
</feature>
<proteinExistence type="inferred from homology"/>
<evidence type="ECO:0000313" key="9">
    <source>
        <dbReference type="Proteomes" id="UP000324585"/>
    </source>
</evidence>
<feature type="transmembrane region" description="Helical" evidence="7">
    <location>
        <begin position="440"/>
        <end position="458"/>
    </location>
</feature>
<dbReference type="EMBL" id="VRMN01000016">
    <property type="protein sequence ID" value="KAA8491085.1"/>
    <property type="molecule type" value="Genomic_DNA"/>
</dbReference>
<keyword evidence="3 7" id="KW-0812">Transmembrane</keyword>